<keyword evidence="2" id="KW-1185">Reference proteome</keyword>
<name>A0A6A6TAC6_9PLEO</name>
<reference evidence="1" key="1">
    <citation type="journal article" date="2020" name="Stud. Mycol.">
        <title>101 Dothideomycetes genomes: a test case for predicting lifestyles and emergence of pathogens.</title>
        <authorList>
            <person name="Haridas S."/>
            <person name="Albert R."/>
            <person name="Binder M."/>
            <person name="Bloem J."/>
            <person name="Labutti K."/>
            <person name="Salamov A."/>
            <person name="Andreopoulos B."/>
            <person name="Baker S."/>
            <person name="Barry K."/>
            <person name="Bills G."/>
            <person name="Bluhm B."/>
            <person name="Cannon C."/>
            <person name="Castanera R."/>
            <person name="Culley D."/>
            <person name="Daum C."/>
            <person name="Ezra D."/>
            <person name="Gonzalez J."/>
            <person name="Henrissat B."/>
            <person name="Kuo A."/>
            <person name="Liang C."/>
            <person name="Lipzen A."/>
            <person name="Lutzoni F."/>
            <person name="Magnuson J."/>
            <person name="Mondo S."/>
            <person name="Nolan M."/>
            <person name="Ohm R."/>
            <person name="Pangilinan J."/>
            <person name="Park H.-J."/>
            <person name="Ramirez L."/>
            <person name="Alfaro M."/>
            <person name="Sun H."/>
            <person name="Tritt A."/>
            <person name="Yoshinaga Y."/>
            <person name="Zwiers L.-H."/>
            <person name="Turgeon B."/>
            <person name="Goodwin S."/>
            <person name="Spatafora J."/>
            <person name="Crous P."/>
            <person name="Grigoriev I."/>
        </authorList>
    </citation>
    <scope>NUCLEOTIDE SEQUENCE</scope>
    <source>
        <strain evidence="1">CBS 122681</strain>
    </source>
</reference>
<evidence type="ECO:0000313" key="1">
    <source>
        <dbReference type="EMBL" id="KAF2656602.1"/>
    </source>
</evidence>
<gene>
    <name evidence="1" type="ORF">K491DRAFT_715194</name>
</gene>
<dbReference type="Proteomes" id="UP000799324">
    <property type="component" value="Unassembled WGS sequence"/>
</dbReference>
<organism evidence="1 2">
    <name type="scientific">Lophiostoma macrostomum CBS 122681</name>
    <dbReference type="NCBI Taxonomy" id="1314788"/>
    <lineage>
        <taxon>Eukaryota</taxon>
        <taxon>Fungi</taxon>
        <taxon>Dikarya</taxon>
        <taxon>Ascomycota</taxon>
        <taxon>Pezizomycotina</taxon>
        <taxon>Dothideomycetes</taxon>
        <taxon>Pleosporomycetidae</taxon>
        <taxon>Pleosporales</taxon>
        <taxon>Lophiostomataceae</taxon>
        <taxon>Lophiostoma</taxon>
    </lineage>
</organism>
<evidence type="ECO:0000313" key="2">
    <source>
        <dbReference type="Proteomes" id="UP000799324"/>
    </source>
</evidence>
<sequence length="103" mass="11235">MRLQTLFPIAGAFIATAFPTEGTASSSSLVCGQIDNNLPIPTTNNECRMFRPTAITGAQVVEACSCTFYKKDLCPDSDKIADIRGPYVGKFKESAWSYKCVKE</sequence>
<accession>A0A6A6TAC6</accession>
<protein>
    <submittedName>
        <fullName evidence="1">Uncharacterized protein</fullName>
    </submittedName>
</protein>
<proteinExistence type="predicted"/>
<dbReference type="AlphaFoldDB" id="A0A6A6TAC6"/>
<dbReference type="EMBL" id="MU004334">
    <property type="protein sequence ID" value="KAF2656602.1"/>
    <property type="molecule type" value="Genomic_DNA"/>
</dbReference>